<evidence type="ECO:0000256" key="4">
    <source>
        <dbReference type="ARBA" id="ARBA00022475"/>
    </source>
</evidence>
<feature type="transmembrane region" description="Helical" evidence="8">
    <location>
        <begin position="105"/>
        <end position="128"/>
    </location>
</feature>
<evidence type="ECO:0000256" key="8">
    <source>
        <dbReference type="SAM" id="Phobius"/>
    </source>
</evidence>
<keyword evidence="7 8" id="KW-0472">Membrane</keyword>
<evidence type="ECO:0000256" key="5">
    <source>
        <dbReference type="ARBA" id="ARBA00022692"/>
    </source>
</evidence>
<gene>
    <name evidence="9" type="ORF">KUC_1151</name>
</gene>
<keyword evidence="4" id="KW-1003">Cell membrane</keyword>
<feature type="transmembrane region" description="Helical" evidence="8">
    <location>
        <begin position="48"/>
        <end position="66"/>
    </location>
</feature>
<keyword evidence="3" id="KW-0813">Transport</keyword>
<accession>A0A7U9C2Y7</accession>
<proteinExistence type="inferred from homology"/>
<evidence type="ECO:0000256" key="2">
    <source>
        <dbReference type="ARBA" id="ARBA00010145"/>
    </source>
</evidence>
<dbReference type="Pfam" id="PF03547">
    <property type="entry name" value="Mem_trans"/>
    <property type="match status" value="1"/>
</dbReference>
<evidence type="ECO:0000313" key="10">
    <source>
        <dbReference type="Proteomes" id="UP000005756"/>
    </source>
</evidence>
<feature type="transmembrane region" description="Helical" evidence="8">
    <location>
        <begin position="72"/>
        <end position="93"/>
    </location>
</feature>
<feature type="transmembrane region" description="Helical" evidence="8">
    <location>
        <begin position="240"/>
        <end position="258"/>
    </location>
</feature>
<feature type="transmembrane region" description="Helical" evidence="8">
    <location>
        <begin position="134"/>
        <end position="155"/>
    </location>
</feature>
<keyword evidence="6 8" id="KW-1133">Transmembrane helix</keyword>
<dbReference type="AlphaFoldDB" id="A0A7U9C2Y7"/>
<feature type="transmembrane region" description="Helical" evidence="8">
    <location>
        <begin position="202"/>
        <end position="219"/>
    </location>
</feature>
<comment type="similarity">
    <text evidence="2">Belongs to the auxin efflux carrier (TC 2.A.69) family.</text>
</comment>
<feature type="transmembrane region" description="Helical" evidence="8">
    <location>
        <begin position="15"/>
        <end position="36"/>
    </location>
</feature>
<dbReference type="PANTHER" id="PTHR36838:SF1">
    <property type="entry name" value="SLR1864 PROTEIN"/>
    <property type="match status" value="1"/>
</dbReference>
<feature type="transmembrane region" description="Helical" evidence="8">
    <location>
        <begin position="264"/>
        <end position="284"/>
    </location>
</feature>
<organism evidence="9 10">
    <name type="scientific">Vreelandella boliviensis LC1</name>
    <dbReference type="NCBI Taxonomy" id="1072583"/>
    <lineage>
        <taxon>Bacteria</taxon>
        <taxon>Pseudomonadati</taxon>
        <taxon>Pseudomonadota</taxon>
        <taxon>Gammaproteobacteria</taxon>
        <taxon>Oceanospirillales</taxon>
        <taxon>Halomonadaceae</taxon>
        <taxon>Vreelandella</taxon>
    </lineage>
</organism>
<dbReference type="GO" id="GO:0055085">
    <property type="term" value="P:transmembrane transport"/>
    <property type="evidence" value="ECO:0007669"/>
    <property type="project" value="InterPro"/>
</dbReference>
<evidence type="ECO:0000313" key="9">
    <source>
        <dbReference type="EMBL" id="EHJ94193.1"/>
    </source>
</evidence>
<feature type="transmembrane region" description="Helical" evidence="8">
    <location>
        <begin position="296"/>
        <end position="317"/>
    </location>
</feature>
<comment type="subcellular location">
    <subcellularLocation>
        <location evidence="1">Cell membrane</location>
        <topology evidence="1">Multi-pass membrane protein</topology>
    </subcellularLocation>
</comment>
<dbReference type="Proteomes" id="UP000005756">
    <property type="component" value="Unassembled WGS sequence"/>
</dbReference>
<evidence type="ECO:0000256" key="3">
    <source>
        <dbReference type="ARBA" id="ARBA00022448"/>
    </source>
</evidence>
<evidence type="ECO:0000256" key="6">
    <source>
        <dbReference type="ARBA" id="ARBA00022989"/>
    </source>
</evidence>
<keyword evidence="5 8" id="KW-0812">Transmembrane</keyword>
<dbReference type="EMBL" id="JH393257">
    <property type="protein sequence ID" value="EHJ94193.1"/>
    <property type="molecule type" value="Genomic_DNA"/>
</dbReference>
<protein>
    <recommendedName>
        <fullName evidence="11">Transporter</fullName>
    </recommendedName>
</protein>
<name>A0A7U9C2Y7_9GAMM</name>
<dbReference type="InterPro" id="IPR038770">
    <property type="entry name" value="Na+/solute_symporter_sf"/>
</dbReference>
<dbReference type="GO" id="GO:0005886">
    <property type="term" value="C:plasma membrane"/>
    <property type="evidence" value="ECO:0007669"/>
    <property type="project" value="UniProtKB-SubCell"/>
</dbReference>
<evidence type="ECO:0000256" key="7">
    <source>
        <dbReference type="ARBA" id="ARBA00023136"/>
    </source>
</evidence>
<evidence type="ECO:0000256" key="1">
    <source>
        <dbReference type="ARBA" id="ARBA00004651"/>
    </source>
</evidence>
<dbReference type="PANTHER" id="PTHR36838">
    <property type="entry name" value="AUXIN EFFLUX CARRIER FAMILY PROTEIN"/>
    <property type="match status" value="1"/>
</dbReference>
<sequence>MLAVHIISSGAIMDLAPSALMGPLLMLLGYVGLGWIAARRLTIDPRPIATLLVYLIAPFTIFRALMNGGSTPSYLLLTLALFILASLMALVVRRITRHRFGEQEAALLAFSSGTGNTGYFGLPIALILLPPEGVTLYLFCMLGINIYEFTVGFYLSARGRFSVRESLIKISRLPLIYAFLLALFLSALEVTIPAAVMSSLQVFPATYTLLGMMIIGMTLSQVTLSAWDTRFVAACLGLRYLMWPLVMLVAVLILQWVTPLSTELALALLLIGVVPMAANVVVVAMELGIQPQKGALAVLVTTLLAPLLIPLYLGLMLRLTGLG</sequence>
<reference evidence="9 10" key="1">
    <citation type="submission" date="2011-10" db="EMBL/GenBank/DDBJ databases">
        <authorList>
            <person name="Quillaguamn J."/>
            <person name="Guzmn D."/>
            <person name="Balderrama-Subieta A."/>
            <person name="Cardona-Ortuo C."/>
            <person name="Guevara-Martnez M."/>
            <person name="Callisaya-Quispe N."/>
        </authorList>
    </citation>
    <scope>NUCLEOTIDE SEQUENCE [LARGE SCALE GENOMIC DNA]</scope>
    <source>
        <strain evidence="9 10">LC1</strain>
    </source>
</reference>
<dbReference type="Gene3D" id="1.20.1530.20">
    <property type="match status" value="1"/>
</dbReference>
<feature type="transmembrane region" description="Helical" evidence="8">
    <location>
        <begin position="175"/>
        <end position="196"/>
    </location>
</feature>
<dbReference type="InterPro" id="IPR004776">
    <property type="entry name" value="Mem_transp_PIN-like"/>
</dbReference>
<evidence type="ECO:0008006" key="11">
    <source>
        <dbReference type="Google" id="ProtNLM"/>
    </source>
</evidence>